<feature type="domain" description="ABC transmembrane type-2" evidence="9">
    <location>
        <begin position="161"/>
        <end position="386"/>
    </location>
</feature>
<dbReference type="Proteomes" id="UP001158045">
    <property type="component" value="Unassembled WGS sequence"/>
</dbReference>
<keyword evidence="11" id="KW-1185">Reference proteome</keyword>
<feature type="transmembrane region" description="Helical" evidence="8">
    <location>
        <begin position="193"/>
        <end position="216"/>
    </location>
</feature>
<keyword evidence="6 8" id="KW-1133">Transmembrane helix</keyword>
<gene>
    <name evidence="10" type="ORF">QE109_07075</name>
</gene>
<dbReference type="InterPro" id="IPR047817">
    <property type="entry name" value="ABC2_TM_bact-type"/>
</dbReference>
<evidence type="ECO:0000256" key="6">
    <source>
        <dbReference type="ARBA" id="ARBA00022989"/>
    </source>
</evidence>
<evidence type="ECO:0000256" key="8">
    <source>
        <dbReference type="SAM" id="Phobius"/>
    </source>
</evidence>
<dbReference type="PROSITE" id="PS51012">
    <property type="entry name" value="ABC_TM2"/>
    <property type="match status" value="1"/>
</dbReference>
<keyword evidence="7 8" id="KW-0472">Membrane</keyword>
<evidence type="ECO:0000256" key="7">
    <source>
        <dbReference type="ARBA" id="ARBA00023136"/>
    </source>
</evidence>
<dbReference type="Gene3D" id="3.40.1710.10">
    <property type="entry name" value="abc type-2 transporter like domain"/>
    <property type="match status" value="1"/>
</dbReference>
<keyword evidence="3" id="KW-0813">Transport</keyword>
<keyword evidence="5 8" id="KW-0812">Transmembrane</keyword>
<dbReference type="PANTHER" id="PTHR30294:SF38">
    <property type="entry name" value="TRANSPORT PERMEASE PROTEIN"/>
    <property type="match status" value="1"/>
</dbReference>
<dbReference type="RefSeq" id="WP_281093731.1">
    <property type="nucleotide sequence ID" value="NZ_JARYZI010000004.1"/>
</dbReference>
<comment type="subcellular location">
    <subcellularLocation>
        <location evidence="1">Cell membrane</location>
        <topology evidence="1">Multi-pass membrane protein</topology>
    </subcellularLocation>
</comment>
<evidence type="ECO:0000313" key="10">
    <source>
        <dbReference type="EMBL" id="MDH8677903.1"/>
    </source>
</evidence>
<evidence type="ECO:0000256" key="3">
    <source>
        <dbReference type="ARBA" id="ARBA00022448"/>
    </source>
</evidence>
<dbReference type="Pfam" id="PF12698">
    <property type="entry name" value="ABC2_membrane_3"/>
    <property type="match status" value="1"/>
</dbReference>
<dbReference type="InterPro" id="IPR051449">
    <property type="entry name" value="ABC-2_transporter_component"/>
</dbReference>
<evidence type="ECO:0000256" key="2">
    <source>
        <dbReference type="ARBA" id="ARBA00007783"/>
    </source>
</evidence>
<name>A0ABT6NBW8_9FIRM</name>
<proteinExistence type="inferred from homology"/>
<comment type="similarity">
    <text evidence="2">Belongs to the ABC-2 integral membrane protein family.</text>
</comment>
<feature type="transmembrane region" description="Helical" evidence="8">
    <location>
        <begin position="361"/>
        <end position="378"/>
    </location>
</feature>
<accession>A0ABT6NBW8</accession>
<feature type="transmembrane region" description="Helical" evidence="8">
    <location>
        <begin position="237"/>
        <end position="266"/>
    </location>
</feature>
<reference evidence="10 11" key="1">
    <citation type="submission" date="2023-04" db="EMBL/GenBank/DDBJ databases">
        <title>Fusibacter bizertensis strain WBS, isolated from littoral bottom sediments of the Arctic seas - biochemical and genomic analysis.</title>
        <authorList>
            <person name="Brioukhanov A.L."/>
        </authorList>
    </citation>
    <scope>NUCLEOTIDE SEQUENCE [LARGE SCALE GENOMIC DNA]</scope>
    <source>
        <strain evidence="10 11">WBS</strain>
    </source>
</reference>
<protein>
    <submittedName>
        <fullName evidence="10">ABC transporter permease</fullName>
    </submittedName>
</protein>
<evidence type="ECO:0000313" key="11">
    <source>
        <dbReference type="Proteomes" id="UP001158045"/>
    </source>
</evidence>
<feature type="transmembrane region" description="Helical" evidence="8">
    <location>
        <begin position="303"/>
        <end position="324"/>
    </location>
</feature>
<keyword evidence="4" id="KW-1003">Cell membrane</keyword>
<evidence type="ECO:0000259" key="9">
    <source>
        <dbReference type="PROSITE" id="PS51012"/>
    </source>
</evidence>
<dbReference type="PANTHER" id="PTHR30294">
    <property type="entry name" value="MEMBRANE COMPONENT OF ABC TRANSPORTER YHHJ-RELATED"/>
    <property type="match status" value="1"/>
</dbReference>
<evidence type="ECO:0000256" key="4">
    <source>
        <dbReference type="ARBA" id="ARBA00022475"/>
    </source>
</evidence>
<sequence length="391" mass="43630">MKALLKLKLRLMKDNKTLYVIMIAMSLILSAVFGNSMTGSYQPTIVVVDEDQSIEASDLIAKLSSEYNFNVKLKSYDEAMDDVMNRNALSTVVIKENFYEIKSGIEVIQLRETVESFQLSNLLENEVNLIKNMKQLTDKTIALVNAQGTEFDQNKLSADIKTVFVEQWETKKPIRMVSEIFSTNEAKFSGLNIHYIVGMTLFFVTYSLMFTVGDILEDKRLHTLDRMMVSPSTRMDVLWSNLISAMVIGTLQIIVMVFAGQFLFGIDWGNNLLLVIGLGVLYIFVMTALSLFVVSLMKTMAQLSAVSPIVLTGMGMLGGCMWPLEIITSKPLLMLANITPHKWAISAIEGVVIHGKVDSSTLISVVVLLSMGIGYLILGERVLYLKSLKDN</sequence>
<evidence type="ECO:0000256" key="5">
    <source>
        <dbReference type="ARBA" id="ARBA00022692"/>
    </source>
</evidence>
<dbReference type="InterPro" id="IPR013525">
    <property type="entry name" value="ABC2_TM"/>
</dbReference>
<dbReference type="EMBL" id="JARYZI010000004">
    <property type="protein sequence ID" value="MDH8677903.1"/>
    <property type="molecule type" value="Genomic_DNA"/>
</dbReference>
<feature type="transmembrane region" description="Helical" evidence="8">
    <location>
        <begin position="272"/>
        <end position="296"/>
    </location>
</feature>
<organism evidence="10 11">
    <name type="scientific">Fusibacter bizertensis</name>
    <dbReference type="NCBI Taxonomy" id="1488331"/>
    <lineage>
        <taxon>Bacteria</taxon>
        <taxon>Bacillati</taxon>
        <taxon>Bacillota</taxon>
        <taxon>Clostridia</taxon>
        <taxon>Eubacteriales</taxon>
        <taxon>Eubacteriales Family XII. Incertae Sedis</taxon>
        <taxon>Fusibacter</taxon>
    </lineage>
</organism>
<comment type="caution">
    <text evidence="10">The sequence shown here is derived from an EMBL/GenBank/DDBJ whole genome shotgun (WGS) entry which is preliminary data.</text>
</comment>
<evidence type="ECO:0000256" key="1">
    <source>
        <dbReference type="ARBA" id="ARBA00004651"/>
    </source>
</evidence>